<feature type="region of interest" description="Disordered" evidence="1">
    <location>
        <begin position="1047"/>
        <end position="1069"/>
    </location>
</feature>
<evidence type="ECO:0000256" key="1">
    <source>
        <dbReference type="SAM" id="MobiDB-lite"/>
    </source>
</evidence>
<feature type="region of interest" description="Disordered" evidence="1">
    <location>
        <begin position="42"/>
        <end position="86"/>
    </location>
</feature>
<feature type="region of interest" description="Disordered" evidence="1">
    <location>
        <begin position="909"/>
        <end position="955"/>
    </location>
</feature>
<feature type="compositionally biased region" description="Basic and acidic residues" evidence="1">
    <location>
        <begin position="768"/>
        <end position="777"/>
    </location>
</feature>
<evidence type="ECO:0000313" key="2">
    <source>
        <dbReference type="Ensembl" id="ENSEEEP00000014915.2"/>
    </source>
</evidence>
<dbReference type="KEGG" id="eee:113580549"/>
<evidence type="ECO:0008006" key="4">
    <source>
        <dbReference type="Google" id="ProtNLM"/>
    </source>
</evidence>
<reference evidence="3" key="2">
    <citation type="journal article" date="2017" name="Sci. Adv.">
        <title>A tail of two voltages: Proteomic comparison of the three electric organs of the electric eel.</title>
        <authorList>
            <person name="Traeger L.L."/>
            <person name="Sabat G."/>
            <person name="Barrett-Wilt G.A."/>
            <person name="Wells G.B."/>
            <person name="Sussman M.R."/>
        </authorList>
    </citation>
    <scope>NUCLEOTIDE SEQUENCE [LARGE SCALE GENOMIC DNA]</scope>
</reference>
<feature type="compositionally biased region" description="Basic and acidic residues" evidence="1">
    <location>
        <begin position="927"/>
        <end position="941"/>
    </location>
</feature>
<keyword evidence="3" id="KW-1185">Reference proteome</keyword>
<feature type="compositionally biased region" description="Polar residues" evidence="1">
    <location>
        <begin position="54"/>
        <end position="64"/>
    </location>
</feature>
<reference evidence="2" key="4">
    <citation type="submission" date="2025-08" db="UniProtKB">
        <authorList>
            <consortium name="Ensembl"/>
        </authorList>
    </citation>
    <scope>IDENTIFICATION</scope>
</reference>
<sequence length="1069" mass="116724">MAVNIESVAQVGLLSHHYPPPLFPKPGKENVRLRKILKRTAKKKAASQASQTAVSFRSSLSPVNEASPDLEHSDHSTPPKTPESLVYGSILHPRFNVRPLYHHSPSPYPHQRGMTYGQPSRVSPQPCVTPGSTAPHHMAVLFPYPTSPRPAGGSPVPSYAATSVTVTSVITTTQIIRPTATKSGAGQASVVVKHTNNVLATKMDANSSLTPIVLSSKRASPQPTIFDSIKPSKPIFDVPQITNYTCSTANIYFASSPTMPRSRTPLSELMRGPTPTFEVRRIVTPTSELKRDKTPTREIIKSTTPTFEVKRGVTPTSEIKRGVTPTSELKRGATPTSEIKGEETYTPEIKKGTTPISEATRGTLPGFELKSATTETSEIKRDFLVLTETKRGRTPTRGRTSTSEASTSKTLSGRPKTPSYHVSPVRIPIIEISRANPLLFAVSPVHMEGRRSKTPTSGLVGSNDEIPKETEKLKENNLPEAIQNGEVHIKSSEISEATMPEYREPELLTPHTPVCESPKPITPTSGYQRPKTPNHDVTKPEVSLPGYQRPKVPPFAGQRPRTPTSKSKWSYYGLTPAEYVAHGGIQAHTPAFGISRSTSAVSVESKPLDQEAQGATQNTQSEATEKPTSTEVDGHEKKPTARPRAPAGEITASIENGMPVVVPTFEVSKLTTPIAEPKLKLAQEASREPTSDVKEKKKKVAGVPEVKIPTIVVSKADTPPSKSPKTEITIPETKRTSQTPTYSPLKTKTPPPDSVIETTKSETSVKAPDQKAERPTLSKETTISTKINKVSNKPSEPQMSLLERIKQQKSSSVSPAKASEIAATAKTEDKPLVKPQDDQVDKEKTGKEDSAGAKVSNLQETESAVEKQDASLPAAKPLLKVIPKPKGMKSKLSGWSRLKKHMVVEVEEPKFPEAEPEMMKDAPNGTPHEKSIEKSPSKETNEISDFFQSEESKDTPRAAKMWDAILFQMFSTKESIMQQLEANKTEEEKTEDAKLNKPKEIPTFAHRLPVLLYSPRFDARRLKEAASRPVTKIAAVFEMGLIGRKSKDEEPKDFNRTAKGFTVKTSSGD</sequence>
<feature type="compositionally biased region" description="Basic and acidic residues" evidence="1">
    <location>
        <begin position="677"/>
        <end position="695"/>
    </location>
</feature>
<feature type="compositionally biased region" description="Basic and acidic residues" evidence="1">
    <location>
        <begin position="826"/>
        <end position="851"/>
    </location>
</feature>
<gene>
    <name evidence="2" type="primary">prr33</name>
</gene>
<dbReference type="GeneID" id="113580549"/>
<feature type="region of interest" description="Disordered" evidence="1">
    <location>
        <begin position="675"/>
        <end position="869"/>
    </location>
</feature>
<dbReference type="OMA" id="YGGIKTY"/>
<dbReference type="RefSeq" id="XP_026870968.2">
    <property type="nucleotide sequence ID" value="XM_027015167.2"/>
</dbReference>
<protein>
    <recommendedName>
        <fullName evidence="4">Proline rich 33</fullName>
    </recommendedName>
</protein>
<feature type="compositionally biased region" description="Basic and acidic residues" evidence="1">
    <location>
        <begin position="1047"/>
        <end position="1056"/>
    </location>
</feature>
<name>A0A4W4ETJ3_ELEEL</name>
<dbReference type="PANTHER" id="PTHR38004:SF1">
    <property type="entry name" value="PROLINE-RICH PROTEIN 33"/>
    <property type="match status" value="1"/>
</dbReference>
<dbReference type="Pfam" id="PF15485">
    <property type="entry name" value="DUF4643"/>
    <property type="match status" value="1"/>
</dbReference>
<reference evidence="3" key="1">
    <citation type="journal article" date="2014" name="Science">
        <title>Nonhuman genetics. Genomic basis for the convergent evolution of electric organs.</title>
        <authorList>
            <person name="Gallant J.R."/>
            <person name="Traeger L.L."/>
            <person name="Volkening J.D."/>
            <person name="Moffett H."/>
            <person name="Chen P.H."/>
            <person name="Novina C.D."/>
            <person name="Phillips G.N.Jr."/>
            <person name="Anand R."/>
            <person name="Wells G.B."/>
            <person name="Pinch M."/>
            <person name="Guth R."/>
            <person name="Unguez G.A."/>
            <person name="Albert J.S."/>
            <person name="Zakon H.H."/>
            <person name="Samanta M.P."/>
            <person name="Sussman M.R."/>
        </authorList>
    </citation>
    <scope>NUCLEOTIDE SEQUENCE [LARGE SCALE GENOMIC DNA]</scope>
</reference>
<feature type="region of interest" description="Disordered" evidence="1">
    <location>
        <begin position="389"/>
        <end position="421"/>
    </location>
</feature>
<accession>A0A4W4ETJ3</accession>
<proteinExistence type="predicted"/>
<organism evidence="2 3">
    <name type="scientific">Electrophorus electricus</name>
    <name type="common">Electric eel</name>
    <name type="synonym">Gymnotus electricus</name>
    <dbReference type="NCBI Taxonomy" id="8005"/>
    <lineage>
        <taxon>Eukaryota</taxon>
        <taxon>Metazoa</taxon>
        <taxon>Chordata</taxon>
        <taxon>Craniata</taxon>
        <taxon>Vertebrata</taxon>
        <taxon>Euteleostomi</taxon>
        <taxon>Actinopterygii</taxon>
        <taxon>Neopterygii</taxon>
        <taxon>Teleostei</taxon>
        <taxon>Ostariophysi</taxon>
        <taxon>Gymnotiformes</taxon>
        <taxon>Gymnotoidei</taxon>
        <taxon>Gymnotidae</taxon>
        <taxon>Electrophorus</taxon>
    </lineage>
</organism>
<dbReference type="GeneTree" id="ENSGT00940000167812"/>
<dbReference type="AlphaFoldDB" id="A0A4W4ETJ3"/>
<reference evidence="2" key="5">
    <citation type="submission" date="2025-09" db="UniProtKB">
        <authorList>
            <consortium name="Ensembl"/>
        </authorList>
    </citation>
    <scope>IDENTIFICATION</scope>
</reference>
<dbReference type="InterPro" id="IPR028004">
    <property type="entry name" value="DUF4643"/>
</dbReference>
<reference evidence="2" key="3">
    <citation type="submission" date="2020-05" db="EMBL/GenBank/DDBJ databases">
        <title>Electrophorus electricus (electric eel) genome, fEleEle1, primary haplotype.</title>
        <authorList>
            <person name="Myers G."/>
            <person name="Meyer A."/>
            <person name="Fedrigo O."/>
            <person name="Formenti G."/>
            <person name="Rhie A."/>
            <person name="Tracey A."/>
            <person name="Sims Y."/>
            <person name="Jarvis E.D."/>
        </authorList>
    </citation>
    <scope>NUCLEOTIDE SEQUENCE [LARGE SCALE GENOMIC DNA]</scope>
</reference>
<feature type="region of interest" description="Disordered" evidence="1">
    <location>
        <begin position="508"/>
        <end position="567"/>
    </location>
</feature>
<feature type="compositionally biased region" description="Low complexity" evidence="1">
    <location>
        <begin position="395"/>
        <end position="404"/>
    </location>
</feature>
<feature type="compositionally biased region" description="Basic and acidic residues" evidence="1">
    <location>
        <begin position="909"/>
        <end position="920"/>
    </location>
</feature>
<feature type="compositionally biased region" description="Polar residues" evidence="1">
    <location>
        <begin position="613"/>
        <end position="631"/>
    </location>
</feature>
<dbReference type="PANTHER" id="PTHR38004">
    <property type="entry name" value="PROLINE-RICH PROTEIN 33"/>
    <property type="match status" value="1"/>
</dbReference>
<feature type="compositionally biased region" description="Polar residues" evidence="1">
    <location>
        <begin position="736"/>
        <end position="746"/>
    </location>
</feature>
<dbReference type="CTD" id="102724536"/>
<evidence type="ECO:0000313" key="3">
    <source>
        <dbReference type="Proteomes" id="UP000314983"/>
    </source>
</evidence>
<dbReference type="Proteomes" id="UP000314983">
    <property type="component" value="Chromosome 2"/>
</dbReference>
<dbReference type="Ensembl" id="ENSEEET00000015094.2">
    <property type="protein sequence ID" value="ENSEEEP00000014915.2"/>
    <property type="gene ID" value="ENSEEEG00000007427.2"/>
</dbReference>
<feature type="compositionally biased region" description="Polar residues" evidence="1">
    <location>
        <begin position="778"/>
        <end position="798"/>
    </location>
</feature>
<feature type="region of interest" description="Disordered" evidence="1">
    <location>
        <begin position="602"/>
        <end position="652"/>
    </location>
</feature>